<feature type="domain" description="Sulphur oxidation protein SoxZ" evidence="2">
    <location>
        <begin position="178"/>
        <end position="263"/>
    </location>
</feature>
<evidence type="ECO:0000313" key="4">
    <source>
        <dbReference type="EMBL" id="MBB5222352.1"/>
    </source>
</evidence>
<evidence type="ECO:0000259" key="3">
    <source>
        <dbReference type="Pfam" id="PF13501"/>
    </source>
</evidence>
<dbReference type="SUPFAM" id="SSF81296">
    <property type="entry name" value="E set domains"/>
    <property type="match status" value="1"/>
</dbReference>
<dbReference type="InterPro" id="IPR038162">
    <property type="entry name" value="SoxY_sf"/>
</dbReference>
<feature type="chain" id="PRO_5032352579" evidence="1">
    <location>
        <begin position="24"/>
        <end position="268"/>
    </location>
</feature>
<dbReference type="RefSeq" id="WP_184149043.1">
    <property type="nucleotide sequence ID" value="NZ_JACHFM010000002.1"/>
</dbReference>
<comment type="caution">
    <text evidence="4">The sequence shown here is derived from an EMBL/GenBank/DDBJ whole genome shotgun (WGS) entry which is preliminary data.</text>
</comment>
<accession>A0A840ST24</accession>
<dbReference type="AlphaFoldDB" id="A0A840ST24"/>
<gene>
    <name evidence="4" type="ORF">HNP73_002288</name>
</gene>
<protein>
    <submittedName>
        <fullName evidence="4">Sulfur-oxidizing protein SoxY</fullName>
    </submittedName>
</protein>
<dbReference type="InterPro" id="IPR014756">
    <property type="entry name" value="Ig_E-set"/>
</dbReference>
<reference evidence="4 5" key="1">
    <citation type="submission" date="2020-08" db="EMBL/GenBank/DDBJ databases">
        <title>Genomic Encyclopedia of Type Strains, Phase IV (KMG-IV): sequencing the most valuable type-strain genomes for metagenomic binning, comparative biology and taxonomic classification.</title>
        <authorList>
            <person name="Goeker M."/>
        </authorList>
    </citation>
    <scope>NUCLEOTIDE SEQUENCE [LARGE SCALE GENOMIC DNA]</scope>
    <source>
        <strain evidence="4 5">DSM 101730</strain>
    </source>
</reference>
<evidence type="ECO:0000259" key="2">
    <source>
        <dbReference type="Pfam" id="PF08770"/>
    </source>
</evidence>
<dbReference type="InterPro" id="IPR032711">
    <property type="entry name" value="SoxY"/>
</dbReference>
<organism evidence="4 5">
    <name type="scientific">Amaricoccus macauensis</name>
    <dbReference type="NCBI Taxonomy" id="57001"/>
    <lineage>
        <taxon>Bacteria</taxon>
        <taxon>Pseudomonadati</taxon>
        <taxon>Pseudomonadota</taxon>
        <taxon>Alphaproteobacteria</taxon>
        <taxon>Rhodobacterales</taxon>
        <taxon>Paracoccaceae</taxon>
        <taxon>Amaricoccus</taxon>
    </lineage>
</organism>
<dbReference type="InterPro" id="IPR030831">
    <property type="entry name" value="Fuse-rel_SoxYZ"/>
</dbReference>
<keyword evidence="5" id="KW-1185">Reference proteome</keyword>
<keyword evidence="1" id="KW-0732">Signal</keyword>
<evidence type="ECO:0000313" key="5">
    <source>
        <dbReference type="Proteomes" id="UP000549457"/>
    </source>
</evidence>
<feature type="domain" description="Ig-like SoxY" evidence="3">
    <location>
        <begin position="56"/>
        <end position="150"/>
    </location>
</feature>
<dbReference type="Proteomes" id="UP000549457">
    <property type="component" value="Unassembled WGS sequence"/>
</dbReference>
<dbReference type="Gene3D" id="2.60.40.10">
    <property type="entry name" value="Immunoglobulins"/>
    <property type="match status" value="1"/>
</dbReference>
<proteinExistence type="predicted"/>
<sequence length="268" mass="28486">MIVRWRFGAVFLASFLAVQPALADGQPAAPPLQPSDSWTAIRDDVAAPGEIRDGAGLYAIEAPMRAEDAAAVPVHITAAPGAPGIRKLTLVIDENPAPVAATFEFGAAMQPLDLEMRVRVDAYSNVRVLVEAADGNQYMTGRYVRASGGCSAPAAADAVAAKASLGQMKVRWFDTDPDGRREAQVMLRHPNNSGLQRDQVSLLFIPADFVDTLAVTEGDETLFTVTGGISISENPTFRFRYHPNGAPISVRATDTDGGVYQGSFPVDS</sequence>
<dbReference type="EMBL" id="JACHFM010000002">
    <property type="protein sequence ID" value="MBB5222352.1"/>
    <property type="molecule type" value="Genomic_DNA"/>
</dbReference>
<dbReference type="NCBIfam" id="TIGR04557">
    <property type="entry name" value="fuse_rel_SoxYZ"/>
    <property type="match status" value="1"/>
</dbReference>
<dbReference type="Pfam" id="PF08770">
    <property type="entry name" value="SoxZ"/>
    <property type="match status" value="1"/>
</dbReference>
<evidence type="ECO:0000256" key="1">
    <source>
        <dbReference type="SAM" id="SignalP"/>
    </source>
</evidence>
<dbReference type="Gene3D" id="2.60.40.2470">
    <property type="entry name" value="SoxY domain"/>
    <property type="match status" value="1"/>
</dbReference>
<feature type="signal peptide" evidence="1">
    <location>
        <begin position="1"/>
        <end position="23"/>
    </location>
</feature>
<dbReference type="Pfam" id="PF13501">
    <property type="entry name" value="SoxY"/>
    <property type="match status" value="1"/>
</dbReference>
<name>A0A840ST24_9RHOB</name>
<dbReference type="InterPro" id="IPR013783">
    <property type="entry name" value="Ig-like_fold"/>
</dbReference>
<dbReference type="InterPro" id="IPR014880">
    <property type="entry name" value="SoxZ_dom"/>
</dbReference>